<comment type="caution">
    <text evidence="6">The sequence shown here is derived from an EMBL/GenBank/DDBJ whole genome shotgun (WGS) entry which is preliminary data.</text>
</comment>
<dbReference type="PANTHER" id="PTHR42877:SF8">
    <property type="entry name" value="MONOOXYGENASE"/>
    <property type="match status" value="1"/>
</dbReference>
<dbReference type="InterPro" id="IPR036188">
    <property type="entry name" value="FAD/NAD-bd_sf"/>
</dbReference>
<protein>
    <submittedName>
        <fullName evidence="6">Uncharacterized protein</fullName>
    </submittedName>
</protein>
<reference evidence="6" key="1">
    <citation type="journal article" date="2021" name="Nat. Commun.">
        <title>Genetic determinants of endophytism in the Arabidopsis root mycobiome.</title>
        <authorList>
            <person name="Mesny F."/>
            <person name="Miyauchi S."/>
            <person name="Thiergart T."/>
            <person name="Pickel B."/>
            <person name="Atanasova L."/>
            <person name="Karlsson M."/>
            <person name="Huettel B."/>
            <person name="Barry K.W."/>
            <person name="Haridas S."/>
            <person name="Chen C."/>
            <person name="Bauer D."/>
            <person name="Andreopoulos W."/>
            <person name="Pangilinan J."/>
            <person name="LaButti K."/>
            <person name="Riley R."/>
            <person name="Lipzen A."/>
            <person name="Clum A."/>
            <person name="Drula E."/>
            <person name="Henrissat B."/>
            <person name="Kohler A."/>
            <person name="Grigoriev I.V."/>
            <person name="Martin F.M."/>
            <person name="Hacquard S."/>
        </authorList>
    </citation>
    <scope>NUCLEOTIDE SEQUENCE</scope>
    <source>
        <strain evidence="6">MPI-CAGE-AT-0016</strain>
    </source>
</reference>
<dbReference type="GO" id="GO:0050661">
    <property type="term" value="F:NADP binding"/>
    <property type="evidence" value="ECO:0007669"/>
    <property type="project" value="InterPro"/>
</dbReference>
<name>A0A8K0T9L3_9PEZI</name>
<dbReference type="InterPro" id="IPR020946">
    <property type="entry name" value="Flavin_mOase-like"/>
</dbReference>
<feature type="compositionally biased region" description="Polar residues" evidence="5">
    <location>
        <begin position="1"/>
        <end position="10"/>
    </location>
</feature>
<evidence type="ECO:0000313" key="7">
    <source>
        <dbReference type="Proteomes" id="UP000813385"/>
    </source>
</evidence>
<keyword evidence="7" id="KW-1185">Reference proteome</keyword>
<dbReference type="GO" id="GO:0004499">
    <property type="term" value="F:N,N-dimethylaniline monooxygenase activity"/>
    <property type="evidence" value="ECO:0007669"/>
    <property type="project" value="InterPro"/>
</dbReference>
<comment type="similarity">
    <text evidence="1">Belongs to the FAD-binding monooxygenase family.</text>
</comment>
<organism evidence="6 7">
    <name type="scientific">Plectosphaerella cucumerina</name>
    <dbReference type="NCBI Taxonomy" id="40658"/>
    <lineage>
        <taxon>Eukaryota</taxon>
        <taxon>Fungi</taxon>
        <taxon>Dikarya</taxon>
        <taxon>Ascomycota</taxon>
        <taxon>Pezizomycotina</taxon>
        <taxon>Sordariomycetes</taxon>
        <taxon>Hypocreomycetidae</taxon>
        <taxon>Glomerellales</taxon>
        <taxon>Plectosphaerellaceae</taxon>
        <taxon>Plectosphaerella</taxon>
    </lineage>
</organism>
<dbReference type="PANTHER" id="PTHR42877">
    <property type="entry name" value="L-ORNITHINE N(5)-MONOOXYGENASE-RELATED"/>
    <property type="match status" value="1"/>
</dbReference>
<dbReference type="InterPro" id="IPR051209">
    <property type="entry name" value="FAD-bind_Monooxygenase_sf"/>
</dbReference>
<evidence type="ECO:0000313" key="6">
    <source>
        <dbReference type="EMBL" id="KAH7357790.1"/>
    </source>
</evidence>
<keyword evidence="3" id="KW-0274">FAD</keyword>
<dbReference type="GO" id="GO:0050660">
    <property type="term" value="F:flavin adenine dinucleotide binding"/>
    <property type="evidence" value="ECO:0007669"/>
    <property type="project" value="InterPro"/>
</dbReference>
<dbReference type="OrthoDB" id="74360at2759"/>
<evidence type="ECO:0000256" key="2">
    <source>
        <dbReference type="ARBA" id="ARBA00022630"/>
    </source>
</evidence>
<accession>A0A8K0T9L3</accession>
<dbReference type="AlphaFoldDB" id="A0A8K0T9L3"/>
<evidence type="ECO:0000256" key="5">
    <source>
        <dbReference type="SAM" id="MobiDB-lite"/>
    </source>
</evidence>
<dbReference type="Pfam" id="PF00743">
    <property type="entry name" value="FMO-like"/>
    <property type="match status" value="1"/>
</dbReference>
<gene>
    <name evidence="6" type="ORF">B0T11DRAFT_298977</name>
</gene>
<feature type="region of interest" description="Disordered" evidence="5">
    <location>
        <begin position="576"/>
        <end position="630"/>
    </location>
</feature>
<keyword evidence="2" id="KW-0285">Flavoprotein</keyword>
<feature type="region of interest" description="Disordered" evidence="5">
    <location>
        <begin position="1"/>
        <end position="20"/>
    </location>
</feature>
<evidence type="ECO:0000256" key="3">
    <source>
        <dbReference type="ARBA" id="ARBA00022827"/>
    </source>
</evidence>
<dbReference type="Gene3D" id="3.50.50.60">
    <property type="entry name" value="FAD/NAD(P)-binding domain"/>
    <property type="match status" value="2"/>
</dbReference>
<dbReference type="EMBL" id="JAGPXD010000004">
    <property type="protein sequence ID" value="KAH7357790.1"/>
    <property type="molecule type" value="Genomic_DNA"/>
</dbReference>
<dbReference type="SUPFAM" id="SSF51905">
    <property type="entry name" value="FAD/NAD(P)-binding domain"/>
    <property type="match status" value="2"/>
</dbReference>
<dbReference type="Proteomes" id="UP000813385">
    <property type="component" value="Unassembled WGS sequence"/>
</dbReference>
<evidence type="ECO:0000256" key="4">
    <source>
        <dbReference type="ARBA" id="ARBA00023002"/>
    </source>
</evidence>
<keyword evidence="4" id="KW-0560">Oxidoreductase</keyword>
<proteinExistence type="inferred from homology"/>
<evidence type="ECO:0000256" key="1">
    <source>
        <dbReference type="ARBA" id="ARBA00010139"/>
    </source>
</evidence>
<sequence>MQPNTTSTSHAAGAAQGPVQDAEKPLYRRIRVTILGAGVSGIQMAYKLQKHLKDHVTIQILEKSPQLGGTWYENKYPGCACDVPSHCYQYSFAPNPDWSKFYASSGEIREYLHTVARHFNIEELIRFDTRVVNAQWSEATSTWTLYADDGSRFESEVFINAGGILNNPQMPDIEGLDSFAGQTMHTAAWDASVDLRGKTIGVIGAGASAVQLLPQIQPLASKVNMFIRTPSWISPPIALADADVPNPEYVEQEKSAFREDDMGYLESRKHLETQFNNMFDAFFKASPQQKDMRQRFETRMKSLIHDEELQRRLIPNFEAGCRRINPGEQYLIALQEPNIQPVFEGIERVTSRGVVAGGVEYPCDVLVTATGFNTTFRPRFPIVGRNGANLQELWSKSPESYLGTGVSGFPNYMIFLGPNTPISNGSLMGPIEATGDYFIRILSKMIRQHVRSFNVRRGAQEDFNTHTQAFMGQMVWTGTCRSWFKKGTDGRVSALWPGSSLQYMQVLAEDRWEDYEWRHDGERFAYWRDGFSWIERPELDPLGIAAQEYQTSMTTIPDRSSDLSFYLKMAAPLPQNAARNDPRAQQLEQTGEDSDCADGSGSESTGTCVEDMPVQTMLPKEASKVGLKSGRDEGKVDFVVPV</sequence>